<evidence type="ECO:0000313" key="2">
    <source>
        <dbReference type="EMBL" id="MBB6429999.1"/>
    </source>
</evidence>
<feature type="compositionally biased region" description="Basic and acidic residues" evidence="1">
    <location>
        <begin position="25"/>
        <end position="34"/>
    </location>
</feature>
<evidence type="ECO:0000313" key="3">
    <source>
        <dbReference type="Proteomes" id="UP000541810"/>
    </source>
</evidence>
<name>A0A7X0H8Z4_9BACT</name>
<reference evidence="2 3" key="1">
    <citation type="submission" date="2020-08" db="EMBL/GenBank/DDBJ databases">
        <title>Genomic Encyclopedia of Type Strains, Phase IV (KMG-IV): sequencing the most valuable type-strain genomes for metagenomic binning, comparative biology and taxonomic classification.</title>
        <authorList>
            <person name="Goeker M."/>
        </authorList>
    </citation>
    <scope>NUCLEOTIDE SEQUENCE [LARGE SCALE GENOMIC DNA]</scope>
    <source>
        <strain evidence="2 3">DSM 103725</strain>
    </source>
</reference>
<organism evidence="2 3">
    <name type="scientific">Algisphaera agarilytica</name>
    <dbReference type="NCBI Taxonomy" id="1385975"/>
    <lineage>
        <taxon>Bacteria</taxon>
        <taxon>Pseudomonadati</taxon>
        <taxon>Planctomycetota</taxon>
        <taxon>Phycisphaerae</taxon>
        <taxon>Phycisphaerales</taxon>
        <taxon>Phycisphaeraceae</taxon>
        <taxon>Algisphaera</taxon>
    </lineage>
</organism>
<protein>
    <submittedName>
        <fullName evidence="2">Uncharacterized protein</fullName>
    </submittedName>
</protein>
<proteinExistence type="predicted"/>
<dbReference type="AlphaFoldDB" id="A0A7X0H8Z4"/>
<comment type="caution">
    <text evidence="2">The sequence shown here is derived from an EMBL/GenBank/DDBJ whole genome shotgun (WGS) entry which is preliminary data.</text>
</comment>
<keyword evidence="3" id="KW-1185">Reference proteome</keyword>
<dbReference type="EMBL" id="JACHGY010000001">
    <property type="protein sequence ID" value="MBB6429999.1"/>
    <property type="molecule type" value="Genomic_DNA"/>
</dbReference>
<accession>A0A7X0H8Z4</accession>
<evidence type="ECO:0000256" key="1">
    <source>
        <dbReference type="SAM" id="MobiDB-lite"/>
    </source>
</evidence>
<sequence length="46" mass="5078">MRQSIFSIFAEGIRSLCENATPSRFSDHDAKDRPVNFSPTPAPPSV</sequence>
<feature type="region of interest" description="Disordered" evidence="1">
    <location>
        <begin position="21"/>
        <end position="46"/>
    </location>
</feature>
<gene>
    <name evidence="2" type="ORF">HNQ40_001805</name>
</gene>
<dbReference type="Proteomes" id="UP000541810">
    <property type="component" value="Unassembled WGS sequence"/>
</dbReference>